<evidence type="ECO:0000259" key="1">
    <source>
        <dbReference type="Pfam" id="PF01494"/>
    </source>
</evidence>
<dbReference type="EMBL" id="SDMR01000014">
    <property type="protein sequence ID" value="TBT94363.1"/>
    <property type="molecule type" value="Genomic_DNA"/>
</dbReference>
<comment type="caution">
    <text evidence="2">The sequence shown here is derived from an EMBL/GenBank/DDBJ whole genome shotgun (WGS) entry which is preliminary data.</text>
</comment>
<evidence type="ECO:0000313" key="2">
    <source>
        <dbReference type="EMBL" id="TBT94363.1"/>
    </source>
</evidence>
<dbReference type="PANTHER" id="PTHR42685:SF22">
    <property type="entry name" value="CONDITIONED MEDIUM FACTOR RECEPTOR 1"/>
    <property type="match status" value="1"/>
</dbReference>
<dbReference type="Pfam" id="PF01494">
    <property type="entry name" value="FAD_binding_3"/>
    <property type="match status" value="1"/>
</dbReference>
<dbReference type="SUPFAM" id="SSF51905">
    <property type="entry name" value="FAD/NAD(P)-binding domain"/>
    <property type="match status" value="1"/>
</dbReference>
<dbReference type="RefSeq" id="WP_131172606.1">
    <property type="nucleotide sequence ID" value="NZ_FXTL01000014.1"/>
</dbReference>
<keyword evidence="3" id="KW-1185">Reference proteome</keyword>
<sequence length="429" mass="46298">MTNGGPSHSWNLVVDSDVIVVGAGPAGSTTARYLATRGLNVSLLDKAEFPRDKVCGDGLTPRCTRALIRMGIDVSTEAGWIHNQGLRVYGGRVEPFVFPWPELETFPTFGLARRRTEFDHLLADHAVAGGAHLYTGANVTEPVLSGNRIVGVRTKDGRLFNAPVVVAADGNSSRLALAMGREKRQDRPMGVAVRTYVASPRHDTDYMESWLQLWDGTPGKSNLLPGYGWAFPLGDGTMNVGLGTVAPNAAALGKTDYRAMLETWLKGAPDEWGISWDGVQEPIKGAALPMSFNRQPAYADGLLLVGDSGGMISPFNGEGIAYALEAGELAADAIAEAHYRGHGTSSAERALQGYQNRVKAELGGYFRLGNTFVKLINNPQIMNLCTTYGLPRPTLMRFVHKLLAHLYDTRDGDWMDKVITAATKVVPSA</sequence>
<dbReference type="GO" id="GO:0016628">
    <property type="term" value="F:oxidoreductase activity, acting on the CH-CH group of donors, NAD or NADP as acceptor"/>
    <property type="evidence" value="ECO:0007669"/>
    <property type="project" value="InterPro"/>
</dbReference>
<dbReference type="Gene3D" id="3.50.50.60">
    <property type="entry name" value="FAD/NAD(P)-binding domain"/>
    <property type="match status" value="1"/>
</dbReference>
<proteinExistence type="predicted"/>
<dbReference type="PANTHER" id="PTHR42685">
    <property type="entry name" value="GERANYLGERANYL DIPHOSPHATE REDUCTASE"/>
    <property type="match status" value="1"/>
</dbReference>
<dbReference type="InterPro" id="IPR002938">
    <property type="entry name" value="FAD-bd"/>
</dbReference>
<dbReference type="AlphaFoldDB" id="A0A4Q9KIY3"/>
<dbReference type="InterPro" id="IPR011777">
    <property type="entry name" value="Geranylgeranyl_Rdtase_fam"/>
</dbReference>
<gene>
    <name evidence="2" type="ORF">ET996_11025</name>
</gene>
<feature type="domain" description="FAD-binding" evidence="1">
    <location>
        <begin position="16"/>
        <end position="192"/>
    </location>
</feature>
<protein>
    <submittedName>
        <fullName evidence="2">Geranylgeranyl reductase family protein</fullName>
    </submittedName>
</protein>
<dbReference type="Proteomes" id="UP000291933">
    <property type="component" value="Unassembled WGS sequence"/>
</dbReference>
<dbReference type="OrthoDB" id="9795712at2"/>
<evidence type="ECO:0000313" key="3">
    <source>
        <dbReference type="Proteomes" id="UP000291933"/>
    </source>
</evidence>
<dbReference type="InterPro" id="IPR036188">
    <property type="entry name" value="FAD/NAD-bd_sf"/>
</dbReference>
<accession>A0A4Q9KIY3</accession>
<dbReference type="PRINTS" id="PR00420">
    <property type="entry name" value="RNGMNOXGNASE"/>
</dbReference>
<dbReference type="GO" id="GO:0071949">
    <property type="term" value="F:FAD binding"/>
    <property type="evidence" value="ECO:0007669"/>
    <property type="project" value="InterPro"/>
</dbReference>
<reference evidence="2 3" key="1">
    <citation type="submission" date="2019-01" db="EMBL/GenBank/DDBJ databases">
        <title>Lactibacter flavus gen. nov., sp. nov., a novel bacterium of the family Propionibacteriaceae isolated from raw milk and dairy products.</title>
        <authorList>
            <person name="Huptas C."/>
            <person name="Wenning M."/>
            <person name="Breitenwieser F."/>
            <person name="Doll E."/>
            <person name="Von Neubeck M."/>
            <person name="Busse H.-J."/>
            <person name="Scherer S."/>
        </authorList>
    </citation>
    <scope>NUCLEOTIDE SEQUENCE [LARGE SCALE GENOMIC DNA]</scope>
    <source>
        <strain evidence="2 3">DSM 22130</strain>
    </source>
</reference>
<dbReference type="InterPro" id="IPR050407">
    <property type="entry name" value="Geranylgeranyl_reductase"/>
</dbReference>
<name>A0A4Q9KIY3_PROTD</name>
<organism evidence="2 3">
    <name type="scientific">Propioniciclava tarda</name>
    <dbReference type="NCBI Taxonomy" id="433330"/>
    <lineage>
        <taxon>Bacteria</taxon>
        <taxon>Bacillati</taxon>
        <taxon>Actinomycetota</taxon>
        <taxon>Actinomycetes</taxon>
        <taxon>Propionibacteriales</taxon>
        <taxon>Propionibacteriaceae</taxon>
        <taxon>Propioniciclava</taxon>
    </lineage>
</organism>
<dbReference type="NCBIfam" id="TIGR02032">
    <property type="entry name" value="GG-red-SF"/>
    <property type="match status" value="1"/>
</dbReference>